<dbReference type="SMART" id="SM00822">
    <property type="entry name" value="PKS_KR"/>
    <property type="match status" value="1"/>
</dbReference>
<dbReference type="KEGG" id="seps:DP17_979"/>
<sequence>MAKVKEKVAVVTGASSGIGEAIAKKLSQQGASIVLVGRNEQRLNEIAQQLNTPAKVVSADVTVKSNIDDMLKAVIDHFGHIDIVVNSAGQSLSSKITDYNVEQWDTMIDVNIKGTLHVLQATLPYLLKQSSGHIINLASVSGFEPTKTNAVYGATKAAIHAITQSLEKELARTGVKVTSISPGMVDTPMTEGTDFGERKKLEAQNIADAVVYALTQPSHVNVNEVTIRPV</sequence>
<dbReference type="PANTHER" id="PTHR43115:SF4">
    <property type="entry name" value="DEHYDROGENASE_REDUCTASE SDR FAMILY MEMBER 11"/>
    <property type="match status" value="1"/>
</dbReference>
<protein>
    <submittedName>
        <fullName evidence="5">SDR family oxidoreductase</fullName>
    </submittedName>
</protein>
<dbReference type="AlphaFoldDB" id="A0A4Y7VPW7"/>
<dbReference type="Proteomes" id="UP000622362">
    <property type="component" value="Unassembled WGS sequence"/>
</dbReference>
<dbReference type="Proteomes" id="UP000648077">
    <property type="component" value="Unassembled WGS sequence"/>
</dbReference>
<evidence type="ECO:0000313" key="7">
    <source>
        <dbReference type="Proteomes" id="UP000648077"/>
    </source>
</evidence>
<feature type="domain" description="Ketoreductase" evidence="4">
    <location>
        <begin position="7"/>
        <end position="209"/>
    </location>
</feature>
<dbReference type="RefSeq" id="WP_002438215.1">
    <property type="nucleotide sequence ID" value="NZ_CABGJO010000004.1"/>
</dbReference>
<dbReference type="SMR" id="A0A4Y7VPW7"/>
<evidence type="ECO:0000313" key="6">
    <source>
        <dbReference type="EMBL" id="MBF9303073.1"/>
    </source>
</evidence>
<comment type="caution">
    <text evidence="5">The sequence shown here is derived from an EMBL/GenBank/DDBJ whole genome shotgun (WGS) entry which is preliminary data.</text>
</comment>
<dbReference type="InterPro" id="IPR057326">
    <property type="entry name" value="KR_dom"/>
</dbReference>
<dbReference type="SUPFAM" id="SSF51735">
    <property type="entry name" value="NAD(P)-binding Rossmann-fold domains"/>
    <property type="match status" value="1"/>
</dbReference>
<dbReference type="Gene3D" id="3.40.50.720">
    <property type="entry name" value="NAD(P)-binding Rossmann-like Domain"/>
    <property type="match status" value="1"/>
</dbReference>
<reference evidence="5" key="1">
    <citation type="submission" date="2020-08" db="EMBL/GenBank/DDBJ databases">
        <title>Changes in the skin microbiome associated with squamous cell carcinoma in transplant recipients.</title>
        <authorList>
            <person name="Zaugg J."/>
            <person name="Krueger A."/>
            <person name="Lachner N."/>
        </authorList>
    </citation>
    <scope>NUCLEOTIDE SEQUENCE</scope>
    <source>
        <strain evidence="5">R5988</strain>
    </source>
</reference>
<evidence type="ECO:0000259" key="4">
    <source>
        <dbReference type="SMART" id="SM00822"/>
    </source>
</evidence>
<dbReference type="Pfam" id="PF00106">
    <property type="entry name" value="adh_short"/>
    <property type="match status" value="1"/>
</dbReference>
<proteinExistence type="inferred from homology"/>
<name>A0A4Y7VPW7_STAEP</name>
<reference evidence="6" key="2">
    <citation type="submission" date="2020-11" db="EMBL/GenBank/DDBJ databases">
        <title>Molecular epidemiology and genomic profiles of multidrug-resistant bacteria collected from clinical sources in South Africa.</title>
        <authorList>
            <person name="Asante J."/>
            <person name="Amoako D.G."/>
        </authorList>
    </citation>
    <scope>NUCLEOTIDE SEQUENCE</scope>
    <source>
        <strain evidence="6">C68</strain>
    </source>
</reference>
<dbReference type="EMBL" id="JADPYN010000003">
    <property type="protein sequence ID" value="MBF9303073.1"/>
    <property type="molecule type" value="Genomic_DNA"/>
</dbReference>
<dbReference type="PIRSF" id="PIRSF000126">
    <property type="entry name" value="11-beta-HSD1"/>
    <property type="match status" value="1"/>
</dbReference>
<organism evidence="5 7">
    <name type="scientific">Staphylococcus epidermidis</name>
    <dbReference type="NCBI Taxonomy" id="1282"/>
    <lineage>
        <taxon>Bacteria</taxon>
        <taxon>Bacillati</taxon>
        <taxon>Bacillota</taxon>
        <taxon>Bacilli</taxon>
        <taxon>Bacillales</taxon>
        <taxon>Staphylococcaceae</taxon>
        <taxon>Staphylococcus</taxon>
    </lineage>
</organism>
<dbReference type="PRINTS" id="PR00080">
    <property type="entry name" value="SDRFAMILY"/>
</dbReference>
<keyword evidence="2" id="KW-0560">Oxidoreductase</keyword>
<evidence type="ECO:0000256" key="2">
    <source>
        <dbReference type="ARBA" id="ARBA00023002"/>
    </source>
</evidence>
<dbReference type="OMA" id="VHMTKAM"/>
<comment type="similarity">
    <text evidence="1 3">Belongs to the short-chain dehydrogenases/reductases (SDR) family.</text>
</comment>
<evidence type="ECO:0000256" key="3">
    <source>
        <dbReference type="RuleBase" id="RU000363"/>
    </source>
</evidence>
<dbReference type="EMBL" id="JACGQI010000004">
    <property type="protein sequence ID" value="MBF2229670.1"/>
    <property type="molecule type" value="Genomic_DNA"/>
</dbReference>
<gene>
    <name evidence="5" type="ORF">H3963_04250</name>
    <name evidence="6" type="ORF">I3V53_03080</name>
</gene>
<evidence type="ECO:0000313" key="5">
    <source>
        <dbReference type="EMBL" id="MBF2229670.1"/>
    </source>
</evidence>
<dbReference type="OrthoDB" id="9775296at2"/>
<dbReference type="GO" id="GO:0016616">
    <property type="term" value="F:oxidoreductase activity, acting on the CH-OH group of donors, NAD or NADP as acceptor"/>
    <property type="evidence" value="ECO:0007669"/>
    <property type="project" value="UniProtKB-ARBA"/>
</dbReference>
<dbReference type="CDD" id="cd05233">
    <property type="entry name" value="SDR_c"/>
    <property type="match status" value="1"/>
</dbReference>
<dbReference type="InterPro" id="IPR002347">
    <property type="entry name" value="SDR_fam"/>
</dbReference>
<dbReference type="InterPro" id="IPR036291">
    <property type="entry name" value="NAD(P)-bd_dom_sf"/>
</dbReference>
<accession>A0A4Y7VPW7</accession>
<evidence type="ECO:0000256" key="1">
    <source>
        <dbReference type="ARBA" id="ARBA00006484"/>
    </source>
</evidence>
<dbReference type="FunFam" id="3.40.50.720:FF:000047">
    <property type="entry name" value="NADP-dependent L-serine/L-allo-threonine dehydrogenase"/>
    <property type="match status" value="1"/>
</dbReference>
<dbReference type="PANTHER" id="PTHR43115">
    <property type="entry name" value="DEHYDROGENASE/REDUCTASE SDR FAMILY MEMBER 11"/>
    <property type="match status" value="1"/>
</dbReference>
<dbReference type="PRINTS" id="PR00081">
    <property type="entry name" value="GDHRDH"/>
</dbReference>